<evidence type="ECO:0000313" key="1">
    <source>
        <dbReference type="EMBL" id="KAI4364062.1"/>
    </source>
</evidence>
<comment type="caution">
    <text evidence="1">The sequence shown here is derived from an EMBL/GenBank/DDBJ whole genome shotgun (WGS) entry which is preliminary data.</text>
</comment>
<organism evidence="1 2">
    <name type="scientific">Melastoma candidum</name>
    <dbReference type="NCBI Taxonomy" id="119954"/>
    <lineage>
        <taxon>Eukaryota</taxon>
        <taxon>Viridiplantae</taxon>
        <taxon>Streptophyta</taxon>
        <taxon>Embryophyta</taxon>
        <taxon>Tracheophyta</taxon>
        <taxon>Spermatophyta</taxon>
        <taxon>Magnoliopsida</taxon>
        <taxon>eudicotyledons</taxon>
        <taxon>Gunneridae</taxon>
        <taxon>Pentapetalae</taxon>
        <taxon>rosids</taxon>
        <taxon>malvids</taxon>
        <taxon>Myrtales</taxon>
        <taxon>Melastomataceae</taxon>
        <taxon>Melastomatoideae</taxon>
        <taxon>Melastomateae</taxon>
        <taxon>Melastoma</taxon>
    </lineage>
</organism>
<reference evidence="2" key="1">
    <citation type="journal article" date="2023" name="Front. Plant Sci.">
        <title>Chromosomal-level genome assembly of Melastoma candidum provides insights into trichome evolution.</title>
        <authorList>
            <person name="Zhong Y."/>
            <person name="Wu W."/>
            <person name="Sun C."/>
            <person name="Zou P."/>
            <person name="Liu Y."/>
            <person name="Dai S."/>
            <person name="Zhou R."/>
        </authorList>
    </citation>
    <scope>NUCLEOTIDE SEQUENCE [LARGE SCALE GENOMIC DNA]</scope>
</reference>
<protein>
    <submittedName>
        <fullName evidence="1">Uncharacterized protein</fullName>
    </submittedName>
</protein>
<dbReference type="Proteomes" id="UP001057402">
    <property type="component" value="Chromosome 6"/>
</dbReference>
<gene>
    <name evidence="1" type="ORF">MLD38_020201</name>
</gene>
<proteinExistence type="predicted"/>
<evidence type="ECO:0000313" key="2">
    <source>
        <dbReference type="Proteomes" id="UP001057402"/>
    </source>
</evidence>
<dbReference type="EMBL" id="CM042885">
    <property type="protein sequence ID" value="KAI4364062.1"/>
    <property type="molecule type" value="Genomic_DNA"/>
</dbReference>
<accession>A0ACB9QE17</accession>
<name>A0ACB9QE17_9MYRT</name>
<keyword evidence="2" id="KW-1185">Reference proteome</keyword>
<sequence>MRQRVIVQARSYNAAISMKLPPANVAAVKPLPFPLTTLPSTPPTTLANLHNYLATNLPNPVTPSSFLRFLTAKLRHHPSFSAHSFPIFTSFLASSPSLFSSPFPTHPFFLFFSRTQPSPHLLPFLSFVSSNPCPCTPSIFSCPHTELVFRISIASLCRAGNFDSAIAAFDLMRKSIDGKPLVETWNVLIHGLVKHGMHERAFEIYDGMVRKDRVRPNAVTYNVLIDSYCRRTMIDDAVRVFRDMQGMGCKPDIVSFNSLIRGLLRAGKLEEGVQVAHELVEDAKCGISRATCEILVDGLCREGKAGEACDLVRKLMKKRAVPEDYDCLRIVEVLCRRGESGKAVEIVEEFWRGGKPPSLITCITLIEGLRKEKKLEQGLSIVKRMIQDGDMIPDLFTFNCLVGDLCEVGKTVMANDLRLLAQRKGLLPDGETYRILISGFVRERKREEGKLVLHEMLDMGFIPTIAAYNGLMDALDHAAGSSRKVKVK</sequence>